<proteinExistence type="predicted"/>
<evidence type="ECO:0000313" key="1">
    <source>
        <dbReference type="EMBL" id="KKM84717.1"/>
    </source>
</evidence>
<sequence>MKKPLFLDVDGILVDWCKGAHEIHDVPYFGDGDRWPYARGPAGWNFCRELGIPVEDLFKGMGHEFWASLDWTADGKRILEYCENIVGPLNVFLLTSPCSNPGTIEGRMEWIRREMPEYAGRTIIATADDGGNGCKRAIARLGTVLIDDYDCNVDEWTHYDGLGLLYPRPWNSNHTVTDPMTWLTLRLNEVYGDQ</sequence>
<accession>A0A0F9NTS3</accession>
<name>A0A0F9NTS3_9ZZZZ</name>
<protein>
    <submittedName>
        <fullName evidence="1">Uncharacterized protein</fullName>
    </submittedName>
</protein>
<dbReference type="InterPro" id="IPR023214">
    <property type="entry name" value="HAD_sf"/>
</dbReference>
<dbReference type="EMBL" id="LAZR01007522">
    <property type="protein sequence ID" value="KKM84717.1"/>
    <property type="molecule type" value="Genomic_DNA"/>
</dbReference>
<reference evidence="1" key="1">
    <citation type="journal article" date="2015" name="Nature">
        <title>Complex archaea that bridge the gap between prokaryotes and eukaryotes.</title>
        <authorList>
            <person name="Spang A."/>
            <person name="Saw J.H."/>
            <person name="Jorgensen S.L."/>
            <person name="Zaremba-Niedzwiedzka K."/>
            <person name="Martijn J."/>
            <person name="Lind A.E."/>
            <person name="van Eijk R."/>
            <person name="Schleper C."/>
            <person name="Guy L."/>
            <person name="Ettema T.J."/>
        </authorList>
    </citation>
    <scope>NUCLEOTIDE SEQUENCE</scope>
</reference>
<gene>
    <name evidence="1" type="ORF">LCGC14_1296420</name>
</gene>
<dbReference type="Gene3D" id="3.40.50.1000">
    <property type="entry name" value="HAD superfamily/HAD-like"/>
    <property type="match status" value="1"/>
</dbReference>
<comment type="caution">
    <text evidence="1">The sequence shown here is derived from an EMBL/GenBank/DDBJ whole genome shotgun (WGS) entry which is preliminary data.</text>
</comment>
<dbReference type="AlphaFoldDB" id="A0A0F9NTS3"/>
<organism evidence="1">
    <name type="scientific">marine sediment metagenome</name>
    <dbReference type="NCBI Taxonomy" id="412755"/>
    <lineage>
        <taxon>unclassified sequences</taxon>
        <taxon>metagenomes</taxon>
        <taxon>ecological metagenomes</taxon>
    </lineage>
</organism>